<reference evidence="3 4" key="1">
    <citation type="submission" date="2018-04" db="EMBL/GenBank/DDBJ databases">
        <title>Cupriavidus necator CR12 genome sequencing and assembly.</title>
        <authorList>
            <person name="Ben Fekih I."/>
            <person name="Mazhar H.S."/>
            <person name="Bello S.K."/>
            <person name="Rensing C."/>
        </authorList>
    </citation>
    <scope>NUCLEOTIDE SEQUENCE [LARGE SCALE GENOMIC DNA]</scope>
    <source>
        <strain evidence="3 4">CR12</strain>
    </source>
</reference>
<dbReference type="InterPro" id="IPR027417">
    <property type="entry name" value="P-loop_NTPase"/>
</dbReference>
<evidence type="ECO:0000313" key="3">
    <source>
        <dbReference type="EMBL" id="RCJ10462.1"/>
    </source>
</evidence>
<gene>
    <name evidence="3" type="ORF">DDK22_00415</name>
</gene>
<accession>A0A367PRC7</accession>
<comment type="caution">
    <text evidence="3">The sequence shown here is derived from an EMBL/GenBank/DDBJ whole genome shotgun (WGS) entry which is preliminary data.</text>
</comment>
<organism evidence="3 4">
    <name type="scientific">Cupriavidus necator</name>
    <name type="common">Alcaligenes eutrophus</name>
    <name type="synonym">Ralstonia eutropha</name>
    <dbReference type="NCBI Taxonomy" id="106590"/>
    <lineage>
        <taxon>Bacteria</taxon>
        <taxon>Pseudomonadati</taxon>
        <taxon>Pseudomonadota</taxon>
        <taxon>Betaproteobacteria</taxon>
        <taxon>Burkholderiales</taxon>
        <taxon>Burkholderiaceae</taxon>
        <taxon>Cupriavidus</taxon>
    </lineage>
</organism>
<name>A0A367PRC7_CUPNE</name>
<dbReference type="Proteomes" id="UP000253501">
    <property type="component" value="Unassembled WGS sequence"/>
</dbReference>
<keyword evidence="3" id="KW-0067">ATP-binding</keyword>
<sequence length="2171" mass="239616">MAARSRDFQYPFANFGGIAMAKVGKTFDSVRASRDGHEFHEAWVARKCLGLLLPRDDLVGIAIEGFGEEDQQLVTAEANEIADAVLYFGRRAKFSDARRIVVVQVKYSKAAELKPFRASDAKKTMGKFARTYRACKRDHGTQEARDKLRFELVTNRPIAAALVDALRGLAQGTPLEGEAEDQATQIIAACRLTGKDLAEFAARVEMIGLSGDLRSNKEKLAITLADWSPARDHMAIIRLNSIREMARDKAGLAKQHRNMIARTDVFAALQLSDERDLLPCPASFPAVGAIVDRVQLDDVVAWIPRLTKSLVIHAEGGVGKTVFMSSLAARLSESHETVLFDCFGMGQYRAPDDARHLPGRGLVHIANDLACRGLCDPLLPSTSNSEDILRAFRTRLEQVVATLRRGSADRQLILFLDAIDNANELARDRGQDAFPKLLLQSLEHGKQIPGLQVVVSARSHRRRAATGEASCEELKLQPFTVPETNTFLGSRVPQLTEAMVQVAQSRSLGNARVLEHLAKERDLLAPSEVGKLIELDDLIRQRISDALVEARRLGNPETNIRAFLAGLATLPPPVPLKEFAQANGMPEGAVKSFAADLAPLLEQTNHGLMFRDEPTETLIRRDYAADAATLRVLAGNLLSMQSTSVYAATTLPDLLLQLSDGERLFRLAFDERLPATVTSKVGQQAIRHARLRAAVGHSVRENNFDHLVPLLVEMSTLAAMDQRGTQYLLDHPDLVVTAGDIHSLRRLFEARTKWAGSRHARLAIAHALMGEVADAVRHAQWVVEWRAHHFRQESDYFQDRTSPTVLDMAAIPFCYLANGNGEAAARDLKGWNDWYAFEVAYKALELANRPEAKCVLRPEVMNQYFAALDTVGPLAAAVRFAASNEGRRRALIATLAEVCVKVKTVDLGKENYRPDERAIVRGLLEAAAAAIVLEMFAEAKAIVDALPVAPPRLYTFGEAHWTGEVYPFVARQVIARIAEGEPIDERHLLPRELIELVHKVPAELQGEDFRKALQAALEAEYQAKSKSTEAKERISYDDKTSAERFLNQRLSTWVKVANAFAQALGGGRGRAAATLSPLTSLWKELRIKEDYYSGSKETQRQHNAVGERLLTVALAANPEVIGPEVSMFVAGATEPGKTPVAKVIGLVALLASRPAFQAVAGALAVKASTAIEQEDEVEERAGLFARLGQAVAVASPAEAVEYFRRGLDRMDAIGSGDYRFVDGLMHLASTLQGHHIEDEDSHALSNICELNLGEAQKFHWGIYGSAMAKASGLKGLAKLARWEDRDRISLDYTLLPYLRALVQNDQLDPALAVTLLRLSNPAELYVCGTAQLVATLQTTVGGQRAPLVRELIAQYLQNNPGSLSAETPRVLAQLAKGALGETSWEYGYLSAAAERIEVSRNDYNTLNNWRASESKHSTVDWRTEQEATRASVLTLAAESNPLDDVSVARALEAAGAVRTGTRFAREVLEVLRGKVAFRDWPQYIKLVARQGFLDLYDKEHELRQCKEQWSDASVAVGQALRDCAEIIVGENALQFISSDSLSTYHVKAFQDVCDIDRRTLLMLLIRELSRPKSPVPASVWLNFAAELNAVAMPGVGQAALTRLLQSGPAKLASSTEDGPWKPELYPSGDPVETTAGLIWSVLGSPVAERRWMAAHSLRTAIRLGRADVLDAVIAHFDRPPSFQAPELPFFYLHAQLWLLIAMARIVLEAPAQIARHRAFLEKIALDPVDHHVLRKHFASLALVTCAQRGEITLPKSTIKALKVLNCSPYPIKLSKGYGGSSDWRSRPKSVAKLEPELHLDYDFDKEDVARMANLFRHPHWETVDAMTVWVRRHDADITYMREAKGRSRSGRDYTRGINPDYHMYGEQLCWHALYSVAGDLLARSPVVRGPYDDDDPWGKWLGRQVLTHSDGLWLADGTDWQPVATMTTLRVVGPQGVELTGDPTTLQALLGIDPTVSDWLVVDGDWNSTEGVGIHVVSTLAPRGESIALAESVAAADPFHAHFPRLQPYEDGDATEMRRNAPYLPWVVVCDDDARLDEADSLGASGAAKRRRMSQAAIDFGQLTPTDTFGRAWVSPSGEVLVRSEVWKESSRRRERHPMGARLLCRASFVRDYLVANDADLLLLVRLRSYSEGFGGERSRFWHSTGVVRVTPSLAISFHPGRANELHESEY</sequence>
<keyword evidence="3" id="KW-0547">Nucleotide-binding</keyword>
<evidence type="ECO:0000313" key="4">
    <source>
        <dbReference type="Proteomes" id="UP000253501"/>
    </source>
</evidence>
<dbReference type="Pfam" id="PF24883">
    <property type="entry name" value="NPHP3_N"/>
    <property type="match status" value="1"/>
</dbReference>
<proteinExistence type="predicted"/>
<evidence type="ECO:0000259" key="2">
    <source>
        <dbReference type="Pfam" id="PF24883"/>
    </source>
</evidence>
<dbReference type="GO" id="GO:0005524">
    <property type="term" value="F:ATP binding"/>
    <property type="evidence" value="ECO:0007669"/>
    <property type="project" value="UniProtKB-KW"/>
</dbReference>
<feature type="domain" description="Nephrocystin 3-like N-terminal" evidence="2">
    <location>
        <begin position="301"/>
        <end position="458"/>
    </location>
</feature>
<keyword evidence="1" id="KW-0677">Repeat</keyword>
<dbReference type="SUPFAM" id="SSF52540">
    <property type="entry name" value="P-loop containing nucleoside triphosphate hydrolases"/>
    <property type="match status" value="1"/>
</dbReference>
<dbReference type="RefSeq" id="WP_114130199.1">
    <property type="nucleotide sequence ID" value="NZ_CP068436.1"/>
</dbReference>
<dbReference type="Gene3D" id="3.40.50.300">
    <property type="entry name" value="P-loop containing nucleotide triphosphate hydrolases"/>
    <property type="match status" value="1"/>
</dbReference>
<dbReference type="EMBL" id="QDHA01000001">
    <property type="protein sequence ID" value="RCJ10462.1"/>
    <property type="molecule type" value="Genomic_DNA"/>
</dbReference>
<dbReference type="InterPro" id="IPR056884">
    <property type="entry name" value="NPHP3-like_N"/>
</dbReference>
<protein>
    <submittedName>
        <fullName evidence="3">ATP-binding protein</fullName>
    </submittedName>
</protein>
<evidence type="ECO:0000256" key="1">
    <source>
        <dbReference type="ARBA" id="ARBA00022737"/>
    </source>
</evidence>